<dbReference type="Proteomes" id="UP000032740">
    <property type="component" value="Chromosome"/>
</dbReference>
<dbReference type="InterPro" id="IPR036390">
    <property type="entry name" value="WH_DNA-bd_sf"/>
</dbReference>
<dbReference type="PANTHER" id="PTHR30136:SF35">
    <property type="entry name" value="HTH-TYPE TRANSCRIPTIONAL REGULATOR RV1719"/>
    <property type="match status" value="1"/>
</dbReference>
<accession>U4KKP5</accession>
<organism evidence="2 3">
    <name type="scientific">Alteracholeplasma palmae (strain ATCC 49389 / J233)</name>
    <name type="common">Acholeplasma palmae</name>
    <dbReference type="NCBI Taxonomy" id="1318466"/>
    <lineage>
        <taxon>Bacteria</taxon>
        <taxon>Bacillati</taxon>
        <taxon>Mycoplasmatota</taxon>
        <taxon>Mollicutes</taxon>
        <taxon>Acholeplasmatales</taxon>
        <taxon>Acholeplasmataceae</taxon>
        <taxon>Acholeplasma</taxon>
    </lineage>
</organism>
<feature type="domain" description="HTH iclR-type" evidence="1">
    <location>
        <begin position="4"/>
        <end position="67"/>
    </location>
</feature>
<dbReference type="SUPFAM" id="SSF55781">
    <property type="entry name" value="GAF domain-like"/>
    <property type="match status" value="1"/>
</dbReference>
<dbReference type="InterPro" id="IPR005471">
    <property type="entry name" value="Tscrpt_reg_IclR_N"/>
</dbReference>
<dbReference type="InterPro" id="IPR050707">
    <property type="entry name" value="HTH_MetabolicPath_Reg"/>
</dbReference>
<dbReference type="GO" id="GO:0003677">
    <property type="term" value="F:DNA binding"/>
    <property type="evidence" value="ECO:0007669"/>
    <property type="project" value="InterPro"/>
</dbReference>
<keyword evidence="3" id="KW-1185">Reference proteome</keyword>
<dbReference type="EMBL" id="FO681347">
    <property type="protein sequence ID" value="CCV64203.1"/>
    <property type="molecule type" value="Genomic_DNA"/>
</dbReference>
<dbReference type="HOGENOM" id="CLU_062618_6_0_14"/>
<dbReference type="GO" id="GO:0003700">
    <property type="term" value="F:DNA-binding transcription factor activity"/>
    <property type="evidence" value="ECO:0007669"/>
    <property type="project" value="TreeGrafter"/>
</dbReference>
<reference evidence="2 3" key="1">
    <citation type="journal article" date="2013" name="J. Mol. Microbiol. Biotechnol.">
        <title>Analysis of the Complete Genomes of Acholeplasma brassicae , A. palmae and A. laidlawii and Their Comparison to the Obligate Parasites from ' Candidatus Phytoplasma'.</title>
        <authorList>
            <person name="Kube M."/>
            <person name="Siewert C."/>
            <person name="Migdoll A.M."/>
            <person name="Duduk B."/>
            <person name="Holz S."/>
            <person name="Rabus R."/>
            <person name="Seemuller E."/>
            <person name="Mitrovic J."/>
            <person name="Muller I."/>
            <person name="Buttner C."/>
            <person name="Reinhardt R."/>
        </authorList>
    </citation>
    <scope>NUCLEOTIDE SEQUENCE [LARGE SCALE GENOMIC DNA]</scope>
    <source>
        <strain evidence="2 3">J233</strain>
    </source>
</reference>
<dbReference type="GO" id="GO:0045892">
    <property type="term" value="P:negative regulation of DNA-templated transcription"/>
    <property type="evidence" value="ECO:0007669"/>
    <property type="project" value="TreeGrafter"/>
</dbReference>
<dbReference type="SUPFAM" id="SSF46785">
    <property type="entry name" value="Winged helix' DNA-binding domain"/>
    <property type="match status" value="1"/>
</dbReference>
<evidence type="ECO:0000259" key="1">
    <source>
        <dbReference type="PROSITE" id="PS51077"/>
    </source>
</evidence>
<gene>
    <name evidence="2" type="ORF">BN85406260</name>
</gene>
<dbReference type="PANTHER" id="PTHR30136">
    <property type="entry name" value="HELIX-TURN-HELIX TRANSCRIPTIONAL REGULATOR, ICLR FAMILY"/>
    <property type="match status" value="1"/>
</dbReference>
<dbReference type="OrthoDB" id="9791752at2"/>
<name>U4KKP5_ALTPJ</name>
<dbReference type="PROSITE" id="PS51077">
    <property type="entry name" value="HTH_ICLR"/>
    <property type="match status" value="1"/>
</dbReference>
<dbReference type="Gene3D" id="1.10.10.10">
    <property type="entry name" value="Winged helix-like DNA-binding domain superfamily/Winged helix DNA-binding domain"/>
    <property type="match status" value="1"/>
</dbReference>
<dbReference type="STRING" id="1318466.BN85406260"/>
<proteinExistence type="predicted"/>
<dbReference type="InterPro" id="IPR036388">
    <property type="entry name" value="WH-like_DNA-bd_sf"/>
</dbReference>
<dbReference type="AlphaFoldDB" id="U4KKP5"/>
<dbReference type="RefSeq" id="WP_026658129.1">
    <property type="nucleotide sequence ID" value="NC_022538.1"/>
</dbReference>
<evidence type="ECO:0000313" key="3">
    <source>
        <dbReference type="Proteomes" id="UP000032740"/>
    </source>
</evidence>
<dbReference type="KEGG" id="apal:BN85406260"/>
<evidence type="ECO:0000313" key="2">
    <source>
        <dbReference type="EMBL" id="CCV64203.1"/>
    </source>
</evidence>
<sequence>MKENRSVNRVLDVLELISQHKEGLTLGQIYRMLDIPKATAYDFLQTLYKADAVYYKDPRLKNYVIGSKMFAIGSVYTKNSNLIEAASFELNTFADEYGKTAFISKKTDEKIVYIYKYQSPNSLIITPEEIGTTLPIDDDSPIGTCFRIFSLDSDNTLDEKEKEFFQNGYVLSDKKQGRISVIAIPVKNFENRVTGVISVSDLFEKPESEEVIKNFLKLGQKVSKKLGYLGE</sequence>
<protein>
    <submittedName>
        <fullName evidence="2">Transcriptional regulator, IclR family</fullName>
    </submittedName>
</protein>
<dbReference type="Pfam" id="PF09339">
    <property type="entry name" value="HTH_IclR"/>
    <property type="match status" value="1"/>
</dbReference>
<dbReference type="SMART" id="SM00346">
    <property type="entry name" value="HTH_ICLR"/>
    <property type="match status" value="1"/>
</dbReference>